<keyword evidence="3" id="KW-1185">Reference proteome</keyword>
<protein>
    <submittedName>
        <fullName evidence="2">Uncharacterized protein</fullName>
    </submittedName>
</protein>
<gene>
    <name evidence="2" type="ORF">MSEDJ_57510</name>
</gene>
<evidence type="ECO:0000313" key="2">
    <source>
        <dbReference type="EMBL" id="BBY31655.1"/>
    </source>
</evidence>
<dbReference type="AlphaFoldDB" id="A0A7I7QZE1"/>
<evidence type="ECO:0000313" key="3">
    <source>
        <dbReference type="Proteomes" id="UP000467193"/>
    </source>
</evidence>
<organism evidence="2 3">
    <name type="scientific">Mycolicibacterium sediminis</name>
    <dbReference type="NCBI Taxonomy" id="1286180"/>
    <lineage>
        <taxon>Bacteria</taxon>
        <taxon>Bacillati</taxon>
        <taxon>Actinomycetota</taxon>
        <taxon>Actinomycetes</taxon>
        <taxon>Mycobacteriales</taxon>
        <taxon>Mycobacteriaceae</taxon>
        <taxon>Mycolicibacterium</taxon>
    </lineage>
</organism>
<dbReference type="EMBL" id="AP022588">
    <property type="protein sequence ID" value="BBY31655.1"/>
    <property type="molecule type" value="Genomic_DNA"/>
</dbReference>
<proteinExistence type="predicted"/>
<dbReference type="RefSeq" id="WP_197748309.1">
    <property type="nucleotide sequence ID" value="NZ_AP022588.1"/>
</dbReference>
<dbReference type="KEGG" id="msei:MSEDJ_57510"/>
<sequence>MADPTDADVAFAADVLRNLLHRIEAANANAATGSPTGRYAFLVSHAWTDGAVLHVVYAAPPSDRNWGLARDTRRSLIDPSAWNAADDPALYYYLLDLEENWPGGAVGVPGEDPDLVRWSGDPLTTLPGRLSAIPEAHRYVAPPVDPSWIDRTPPVITQPRLYADPNGPLPPRPS</sequence>
<dbReference type="Proteomes" id="UP000467193">
    <property type="component" value="Chromosome"/>
</dbReference>
<reference evidence="2 3" key="1">
    <citation type="journal article" date="2019" name="Emerg. Microbes Infect.">
        <title>Comprehensive subspecies identification of 175 nontuberculous mycobacteria species based on 7547 genomic profiles.</title>
        <authorList>
            <person name="Matsumoto Y."/>
            <person name="Kinjo T."/>
            <person name="Motooka D."/>
            <person name="Nabeya D."/>
            <person name="Jung N."/>
            <person name="Uechi K."/>
            <person name="Horii T."/>
            <person name="Iida T."/>
            <person name="Fujita J."/>
            <person name="Nakamura S."/>
        </authorList>
    </citation>
    <scope>NUCLEOTIDE SEQUENCE [LARGE SCALE GENOMIC DNA]</scope>
    <source>
        <strain evidence="2 3">JCM 17899</strain>
    </source>
</reference>
<feature type="region of interest" description="Disordered" evidence="1">
    <location>
        <begin position="150"/>
        <end position="174"/>
    </location>
</feature>
<accession>A0A7I7QZE1</accession>
<name>A0A7I7QZE1_9MYCO</name>
<evidence type="ECO:0000256" key="1">
    <source>
        <dbReference type="SAM" id="MobiDB-lite"/>
    </source>
</evidence>